<sequence length="100" mass="11050">MCLQREALKKLLFSTRVAHNSPIISHKIEHKISRPIKARLTAQSRDLCLIGVANGTISVSPSFMCRIKIKVSCKCLSDPVISMPKLKPKCDRGSKSVSDC</sequence>
<dbReference type="WBParaSite" id="nRc.2.0.1.t12235-RA">
    <property type="protein sequence ID" value="nRc.2.0.1.t12235-RA"/>
    <property type="gene ID" value="nRc.2.0.1.g12235"/>
</dbReference>
<keyword evidence="1" id="KW-1185">Reference proteome</keyword>
<evidence type="ECO:0000313" key="2">
    <source>
        <dbReference type="WBParaSite" id="nRc.2.0.1.t12235-RA"/>
    </source>
</evidence>
<proteinExistence type="predicted"/>
<dbReference type="Proteomes" id="UP000887565">
    <property type="component" value="Unplaced"/>
</dbReference>
<organism evidence="1 2">
    <name type="scientific">Romanomermis culicivorax</name>
    <name type="common">Nematode worm</name>
    <dbReference type="NCBI Taxonomy" id="13658"/>
    <lineage>
        <taxon>Eukaryota</taxon>
        <taxon>Metazoa</taxon>
        <taxon>Ecdysozoa</taxon>
        <taxon>Nematoda</taxon>
        <taxon>Enoplea</taxon>
        <taxon>Dorylaimia</taxon>
        <taxon>Mermithida</taxon>
        <taxon>Mermithoidea</taxon>
        <taxon>Mermithidae</taxon>
        <taxon>Romanomermis</taxon>
    </lineage>
</organism>
<name>A0A915IDH5_ROMCU</name>
<reference evidence="2" key="1">
    <citation type="submission" date="2022-11" db="UniProtKB">
        <authorList>
            <consortium name="WormBaseParasite"/>
        </authorList>
    </citation>
    <scope>IDENTIFICATION</scope>
</reference>
<protein>
    <submittedName>
        <fullName evidence="2">Uncharacterized protein</fullName>
    </submittedName>
</protein>
<dbReference type="AlphaFoldDB" id="A0A915IDH5"/>
<evidence type="ECO:0000313" key="1">
    <source>
        <dbReference type="Proteomes" id="UP000887565"/>
    </source>
</evidence>
<accession>A0A915IDH5</accession>